<keyword evidence="10" id="KW-0206">Cytoskeleton</keyword>
<evidence type="ECO:0000259" key="14">
    <source>
        <dbReference type="PROSITE" id="PS50106"/>
    </source>
</evidence>
<feature type="region of interest" description="Disordered" evidence="13">
    <location>
        <begin position="1207"/>
        <end position="1252"/>
    </location>
</feature>
<feature type="domain" description="PDZ" evidence="14">
    <location>
        <begin position="504"/>
        <end position="592"/>
    </location>
</feature>
<feature type="compositionally biased region" description="Basic and acidic residues" evidence="13">
    <location>
        <begin position="1"/>
        <end position="12"/>
    </location>
</feature>
<dbReference type="PANTHER" id="PTHR16154">
    <property type="entry name" value="NEURABIN"/>
    <property type="match status" value="1"/>
</dbReference>
<evidence type="ECO:0000256" key="12">
    <source>
        <dbReference type="SAM" id="Coils"/>
    </source>
</evidence>
<dbReference type="Proteomes" id="UP000694910">
    <property type="component" value="Unplaced"/>
</dbReference>
<evidence type="ECO:0000256" key="8">
    <source>
        <dbReference type="ARBA" id="ARBA00023054"/>
    </source>
</evidence>
<feature type="region of interest" description="Disordered" evidence="13">
    <location>
        <begin position="1"/>
        <end position="66"/>
    </location>
</feature>
<dbReference type="Pfam" id="PF17817">
    <property type="entry name" value="PDZ_5"/>
    <property type="match status" value="1"/>
</dbReference>
<dbReference type="Gene3D" id="2.30.42.10">
    <property type="match status" value="1"/>
</dbReference>
<feature type="compositionally biased region" description="Polar residues" evidence="13">
    <location>
        <begin position="284"/>
        <end position="297"/>
    </location>
</feature>
<keyword evidence="3" id="KW-0963">Cytoplasm</keyword>
<dbReference type="InterPro" id="IPR040645">
    <property type="entry name" value="Neurabin-1/2_PDZ"/>
</dbReference>
<feature type="compositionally biased region" description="Basic and acidic residues" evidence="13">
    <location>
        <begin position="996"/>
        <end position="1006"/>
    </location>
</feature>
<proteinExistence type="predicted"/>
<gene>
    <name evidence="16" type="primary">LOC101404372</name>
</gene>
<sequence>MLKAESSGERTTLRSASPHRNAYRTEFQALKSTFDKPKSDGEQKTKEGEGSQQSRGRKYGSNVNRIKNLFMQMGMEPNENAAVIAKTRGKGGPSSPQRRMKPKEFLEKTDGSVVKLESSVSERISRFDTMCDGPSYSKFTETRKLFERSVHDSGQNNRYSPKKEKAGGSEPQDEWGGLKSNRGSTDSLDSLSSRTEAVSPTVSQLSAVFENTDSSSAITSEKAENNEYSVTGHYPLNLPSVTVTNLDTFGHLKDSNSWSPPSKYGDDAEDAQKSNITPVPEVASKSTSLASMPSEETQQSKEAEHSTSNQETTDRIDRDIAEEPCAEDKAMPESKIPSPQNEPLVDAEANLSGSEAARQQKKQLAGGDFTSPDASGSSCGKEGPEDSNNFESSHVYMHSDYSVYRVRSRYHSDWGETGTEQDEQEDSDEHSYYQPDMEYSEITGLPEEEDIPAKRKIKFSSAPIKVFSTYSNEDYDRRNDEVDPVAASAEYELEKRVEKLELFPVELEKDEDGLGISIIGMGVGADAGLEKLGIFVKTVTEGGAAQRDGRIQVNDQIVEVDGISLVGVTQNFAATVLRNTKGNVRFIIGREKPGQVSEVAQLISQTLEQERRQRELLEQHYAQYDADDDETGEYATDEEEDEVGPVLPGSDMAIEVFELPENEDMFSPSDLDTSKLSHKFKELQIKHAVTEAEIQKLKTKLQAAENEKVRWELEKTSLQQNIEENKERMLKLESYWIEAQTLCHTVNEHLKETQSQYQALEKKYNKAKKLIKDFQQKELDFIKRQEAERKKIEDLEKAHLVEVQGLQVRIRDLEAEVFRLLKQNGTQVNNNNNIFERRTSLGEVSKGDAMENLEVKQTSCQDGLSQDLNEAVPETERLDSKALKTRAQLSVKNRRQRPSRTRLYDSVSSTDGEDSLERKPANSFHNHMHITKSLLPKGLRTSSPESDSGAPSLTSVAGSVPFSSDHTAEFQEGPLRPEGEPSSSVWGDASLSSPSKSDHDVKESLCHRQATTKNVLQEKDGAKGPRSLRASSSLVVQGGKIKQKFVDLGAPLRRNSNKGKKWKEKEKEANRFSPGSRIFRSRLEHWKTKPSSAAQASTRSPCMPFLWFNESRKGSYSFRNLPSSTSPLQPSPETLISDKKGSKNFAFNDDFSPSSTSSADLSGLGAEPKTPGLSQSLALSSDEALGMTSSQDRAVVKKKLKEMKVSLEKARKAQEKMEKQREKLRRKEQEQMQRKSKKTEKMTAATEGAGEQ</sequence>
<keyword evidence="5" id="KW-0221">Differentiation</keyword>
<keyword evidence="8 12" id="KW-0175">Coiled coil</keyword>
<accession>A0ABM1CVU7</accession>
<feature type="region of interest" description="Disordered" evidence="13">
    <location>
        <begin position="249"/>
        <end position="393"/>
    </location>
</feature>
<reference evidence="16" key="1">
    <citation type="submission" date="2025-08" db="UniProtKB">
        <authorList>
            <consortium name="RefSeq"/>
        </authorList>
    </citation>
    <scope>IDENTIFICATION</scope>
</reference>
<evidence type="ECO:0000313" key="15">
    <source>
        <dbReference type="Proteomes" id="UP000694910"/>
    </source>
</evidence>
<evidence type="ECO:0000256" key="13">
    <source>
        <dbReference type="SAM" id="MobiDB-lite"/>
    </source>
</evidence>
<feature type="compositionally biased region" description="Basic and acidic residues" evidence="13">
    <location>
        <begin position="1207"/>
        <end position="1233"/>
    </location>
</feature>
<feature type="compositionally biased region" description="Basic and acidic residues" evidence="13">
    <location>
        <begin position="33"/>
        <end position="49"/>
    </location>
</feature>
<evidence type="ECO:0000256" key="3">
    <source>
        <dbReference type="ARBA" id="ARBA00022490"/>
    </source>
</evidence>
<keyword evidence="7" id="KW-0770">Synapse</keyword>
<keyword evidence="4" id="KW-0597">Phosphoprotein</keyword>
<feature type="region of interest" description="Disordered" evidence="13">
    <location>
        <begin position="85"/>
        <end position="112"/>
    </location>
</feature>
<keyword evidence="6" id="KW-0524">Neurogenesis</keyword>
<feature type="compositionally biased region" description="Low complexity" evidence="13">
    <location>
        <begin position="182"/>
        <end position="195"/>
    </location>
</feature>
<dbReference type="CDD" id="cd06790">
    <property type="entry name" value="PDZ_neurabin-like"/>
    <property type="match status" value="1"/>
</dbReference>
<name>A0ABM1CVU7_CERSS</name>
<feature type="compositionally biased region" description="Polar residues" evidence="13">
    <location>
        <begin position="981"/>
        <end position="995"/>
    </location>
</feature>
<keyword evidence="9" id="KW-0009">Actin-binding</keyword>
<evidence type="ECO:0000256" key="9">
    <source>
        <dbReference type="ARBA" id="ARBA00023203"/>
    </source>
</evidence>
<evidence type="ECO:0000313" key="16">
    <source>
        <dbReference type="RefSeq" id="XP_014643678.1"/>
    </source>
</evidence>
<feature type="region of interest" description="Disordered" evidence="13">
    <location>
        <begin position="873"/>
        <end position="1031"/>
    </location>
</feature>
<dbReference type="PANTHER" id="PTHR16154:SF22">
    <property type="entry name" value="NEURABIN-1"/>
    <property type="match status" value="1"/>
</dbReference>
<keyword evidence="15" id="KW-1185">Reference proteome</keyword>
<dbReference type="Pfam" id="PF00595">
    <property type="entry name" value="PDZ"/>
    <property type="match status" value="1"/>
</dbReference>
<feature type="coiled-coil region" evidence="12">
    <location>
        <begin position="680"/>
        <end position="777"/>
    </location>
</feature>
<dbReference type="RefSeq" id="XP_014643678.1">
    <property type="nucleotide sequence ID" value="XM_014788192.1"/>
</dbReference>
<feature type="compositionally biased region" description="Basic and acidic residues" evidence="13">
    <location>
        <begin position="312"/>
        <end position="332"/>
    </location>
</feature>
<evidence type="ECO:0000256" key="10">
    <source>
        <dbReference type="ARBA" id="ARBA00023212"/>
    </source>
</evidence>
<evidence type="ECO:0000256" key="4">
    <source>
        <dbReference type="ARBA" id="ARBA00022553"/>
    </source>
</evidence>
<evidence type="ECO:0000256" key="6">
    <source>
        <dbReference type="ARBA" id="ARBA00022902"/>
    </source>
</evidence>
<feature type="compositionally biased region" description="Polar residues" evidence="13">
    <location>
        <begin position="1151"/>
        <end position="1160"/>
    </location>
</feature>
<feature type="coiled-coil region" evidence="12">
    <location>
        <begin position="600"/>
        <end position="627"/>
    </location>
</feature>
<protein>
    <submittedName>
        <fullName evidence="16">Neurabin-1 isoform X8</fullName>
    </submittedName>
</protein>
<keyword evidence="2" id="KW-0217">Developmental protein</keyword>
<dbReference type="PROSITE" id="PS50106">
    <property type="entry name" value="PDZ"/>
    <property type="match status" value="1"/>
</dbReference>
<feature type="compositionally biased region" description="Low complexity" evidence="13">
    <location>
        <begin position="1121"/>
        <end position="1135"/>
    </location>
</feature>
<dbReference type="SUPFAM" id="SSF50156">
    <property type="entry name" value="PDZ domain-like"/>
    <property type="match status" value="1"/>
</dbReference>
<dbReference type="SMART" id="SM00228">
    <property type="entry name" value="PDZ"/>
    <property type="match status" value="1"/>
</dbReference>
<feature type="region of interest" description="Disordered" evidence="13">
    <location>
        <begin position="627"/>
        <end position="647"/>
    </location>
</feature>
<organism evidence="15 16">
    <name type="scientific">Ceratotherium simum simum</name>
    <name type="common">Southern white rhinoceros</name>
    <dbReference type="NCBI Taxonomy" id="73337"/>
    <lineage>
        <taxon>Eukaryota</taxon>
        <taxon>Metazoa</taxon>
        <taxon>Chordata</taxon>
        <taxon>Craniata</taxon>
        <taxon>Vertebrata</taxon>
        <taxon>Euteleostomi</taxon>
        <taxon>Mammalia</taxon>
        <taxon>Eutheria</taxon>
        <taxon>Laurasiatheria</taxon>
        <taxon>Perissodactyla</taxon>
        <taxon>Rhinocerotidae</taxon>
        <taxon>Ceratotherium</taxon>
    </lineage>
</organism>
<dbReference type="InterPro" id="IPR043446">
    <property type="entry name" value="Neurabin-like"/>
</dbReference>
<comment type="subcellular location">
    <subcellularLocation>
        <location evidence="1">Cytoplasm</location>
        <location evidence="1">Cytoskeleton</location>
    </subcellularLocation>
    <subcellularLocation>
        <location evidence="11">Synapse</location>
    </subcellularLocation>
</comment>
<evidence type="ECO:0000256" key="2">
    <source>
        <dbReference type="ARBA" id="ARBA00022473"/>
    </source>
</evidence>
<feature type="region of interest" description="Disordered" evidence="13">
    <location>
        <begin position="147"/>
        <end position="224"/>
    </location>
</feature>
<feature type="compositionally biased region" description="Polar residues" evidence="13">
    <location>
        <begin position="196"/>
        <end position="219"/>
    </location>
</feature>
<dbReference type="InterPro" id="IPR001478">
    <property type="entry name" value="PDZ"/>
</dbReference>
<dbReference type="InterPro" id="IPR036034">
    <property type="entry name" value="PDZ_sf"/>
</dbReference>
<feature type="compositionally biased region" description="Acidic residues" evidence="13">
    <location>
        <begin position="627"/>
        <end position="643"/>
    </location>
</feature>
<evidence type="ECO:0000256" key="11">
    <source>
        <dbReference type="ARBA" id="ARBA00034103"/>
    </source>
</evidence>
<feature type="compositionally biased region" description="Polar residues" evidence="13">
    <location>
        <begin position="940"/>
        <end position="965"/>
    </location>
</feature>
<evidence type="ECO:0000256" key="1">
    <source>
        <dbReference type="ARBA" id="ARBA00004245"/>
    </source>
</evidence>
<evidence type="ECO:0000256" key="7">
    <source>
        <dbReference type="ARBA" id="ARBA00023018"/>
    </source>
</evidence>
<evidence type="ECO:0000256" key="5">
    <source>
        <dbReference type="ARBA" id="ARBA00022782"/>
    </source>
</evidence>
<dbReference type="GeneID" id="101404372"/>
<feature type="region of interest" description="Disordered" evidence="13">
    <location>
        <begin position="1120"/>
        <end position="1192"/>
    </location>
</feature>